<dbReference type="PANTHER" id="PTHR33570">
    <property type="entry name" value="4-CARBOXYMUCONOLACTONE DECARBOXYLASE FAMILY PROTEIN"/>
    <property type="match status" value="1"/>
</dbReference>
<proteinExistence type="predicted"/>
<dbReference type="InterPro" id="IPR052512">
    <property type="entry name" value="4CMD/NDH-1_regulator"/>
</dbReference>
<evidence type="ECO:0000313" key="3">
    <source>
        <dbReference type="Proteomes" id="UP000199375"/>
    </source>
</evidence>
<dbReference type="RefSeq" id="WP_091286754.1">
    <property type="nucleotide sequence ID" value="NZ_FMCW01000054.1"/>
</dbReference>
<evidence type="ECO:0000259" key="1">
    <source>
        <dbReference type="Pfam" id="PF02627"/>
    </source>
</evidence>
<accession>A0A1C4YLQ5</accession>
<dbReference type="EMBL" id="FMCW01000054">
    <property type="protein sequence ID" value="SCF21586.1"/>
    <property type="molecule type" value="Genomic_DNA"/>
</dbReference>
<dbReference type="SUPFAM" id="SSF69118">
    <property type="entry name" value="AhpD-like"/>
    <property type="match status" value="1"/>
</dbReference>
<dbReference type="InterPro" id="IPR003779">
    <property type="entry name" value="CMD-like"/>
</dbReference>
<dbReference type="Pfam" id="PF02627">
    <property type="entry name" value="CMD"/>
    <property type="match status" value="1"/>
</dbReference>
<dbReference type="GO" id="GO:0051920">
    <property type="term" value="F:peroxiredoxin activity"/>
    <property type="evidence" value="ECO:0007669"/>
    <property type="project" value="InterPro"/>
</dbReference>
<dbReference type="Proteomes" id="UP000199375">
    <property type="component" value="Unassembled WGS sequence"/>
</dbReference>
<sequence>MTTEPTGTPEAGQSRLDRGRRAFNEIYGPGAADVFLQRRSGLGADLARFGLEFNFGDVNSRPGLDLARREIATLAVLIGMGGADPQIAGHTKAALRVGLTPAEIVEVVIHCVQFVGFPRAINALAVVRAALADAGVDVDDPDPPAPPLPEGN</sequence>
<dbReference type="PANTHER" id="PTHR33570:SF2">
    <property type="entry name" value="CARBOXYMUCONOLACTONE DECARBOXYLASE-LIKE DOMAIN-CONTAINING PROTEIN"/>
    <property type="match status" value="1"/>
</dbReference>
<feature type="domain" description="Carboxymuconolactone decarboxylase-like" evidence="1">
    <location>
        <begin position="45"/>
        <end position="128"/>
    </location>
</feature>
<dbReference type="Gene3D" id="1.20.1290.10">
    <property type="entry name" value="AhpD-like"/>
    <property type="match status" value="1"/>
</dbReference>
<gene>
    <name evidence="2" type="ORF">GA0070558_15417</name>
</gene>
<protein>
    <submittedName>
        <fullName evidence="2">4-carboxymuconolactone decarboxylase</fullName>
    </submittedName>
</protein>
<dbReference type="AlphaFoldDB" id="A0A1C4YLQ5"/>
<evidence type="ECO:0000313" key="2">
    <source>
        <dbReference type="EMBL" id="SCF21586.1"/>
    </source>
</evidence>
<name>A0A1C4YLQ5_9ACTN</name>
<organism evidence="2 3">
    <name type="scientific">Micromonospora haikouensis</name>
    <dbReference type="NCBI Taxonomy" id="686309"/>
    <lineage>
        <taxon>Bacteria</taxon>
        <taxon>Bacillati</taxon>
        <taxon>Actinomycetota</taxon>
        <taxon>Actinomycetes</taxon>
        <taxon>Micromonosporales</taxon>
        <taxon>Micromonosporaceae</taxon>
        <taxon>Micromonospora</taxon>
    </lineage>
</organism>
<reference evidence="2 3" key="1">
    <citation type="submission" date="2016-06" db="EMBL/GenBank/DDBJ databases">
        <authorList>
            <person name="Kjaerup R.B."/>
            <person name="Dalgaard T.S."/>
            <person name="Juul-Madsen H.R."/>
        </authorList>
    </citation>
    <scope>NUCLEOTIDE SEQUENCE [LARGE SCALE GENOMIC DNA]</scope>
    <source>
        <strain evidence="2 3">DSM 45626</strain>
    </source>
</reference>
<dbReference type="InterPro" id="IPR029032">
    <property type="entry name" value="AhpD-like"/>
</dbReference>